<gene>
    <name evidence="5" type="ORF">AYI68_g1417</name>
</gene>
<evidence type="ECO:0000256" key="3">
    <source>
        <dbReference type="ARBA" id="ARBA00023274"/>
    </source>
</evidence>
<name>A0A1R0H5R5_9FUNG</name>
<dbReference type="AlphaFoldDB" id="A0A1R0H5R5"/>
<feature type="compositionally biased region" description="Polar residues" evidence="4">
    <location>
        <begin position="47"/>
        <end position="86"/>
    </location>
</feature>
<evidence type="ECO:0000313" key="5">
    <source>
        <dbReference type="EMBL" id="OLY84424.1"/>
    </source>
</evidence>
<dbReference type="Gene3D" id="3.30.420.80">
    <property type="entry name" value="Ribosomal protein S11"/>
    <property type="match status" value="1"/>
</dbReference>
<comment type="similarity">
    <text evidence="1">Belongs to the universal ribosomal protein uS11 family.</text>
</comment>
<dbReference type="GO" id="GO:1990904">
    <property type="term" value="C:ribonucleoprotein complex"/>
    <property type="evidence" value="ECO:0007669"/>
    <property type="project" value="UniProtKB-KW"/>
</dbReference>
<evidence type="ECO:0000256" key="1">
    <source>
        <dbReference type="ARBA" id="ARBA00006194"/>
    </source>
</evidence>
<dbReference type="Proteomes" id="UP000187455">
    <property type="component" value="Unassembled WGS sequence"/>
</dbReference>
<dbReference type="InterPro" id="IPR036967">
    <property type="entry name" value="Ribosomal_uS11_sf"/>
</dbReference>
<accession>A0A1R0H5R5</accession>
<evidence type="ECO:0000256" key="4">
    <source>
        <dbReference type="SAM" id="MobiDB-lite"/>
    </source>
</evidence>
<dbReference type="SUPFAM" id="SSF53137">
    <property type="entry name" value="Translational machinery components"/>
    <property type="match status" value="1"/>
</dbReference>
<reference evidence="5 6" key="1">
    <citation type="journal article" date="2016" name="Mol. Biol. Evol.">
        <title>Genome-Wide Survey of Gut Fungi (Harpellales) Reveals the First Horizontally Transferred Ubiquitin Gene from a Mosquito Host.</title>
        <authorList>
            <person name="Wang Y."/>
            <person name="White M.M."/>
            <person name="Kvist S."/>
            <person name="Moncalvo J.M."/>
        </authorList>
    </citation>
    <scope>NUCLEOTIDE SEQUENCE [LARGE SCALE GENOMIC DNA]</scope>
    <source>
        <strain evidence="5 6">ALG-7-W6</strain>
    </source>
</reference>
<dbReference type="GO" id="GO:0003735">
    <property type="term" value="F:structural constituent of ribosome"/>
    <property type="evidence" value="ECO:0007669"/>
    <property type="project" value="InterPro"/>
</dbReference>
<dbReference type="GO" id="GO:0005840">
    <property type="term" value="C:ribosome"/>
    <property type="evidence" value="ECO:0007669"/>
    <property type="project" value="UniProtKB-KW"/>
</dbReference>
<dbReference type="PANTHER" id="PTHR11759">
    <property type="entry name" value="40S RIBOSOMAL PROTEIN S14/30S RIBOSOMAL PROTEIN S11"/>
    <property type="match status" value="1"/>
</dbReference>
<dbReference type="Pfam" id="PF00411">
    <property type="entry name" value="Ribosomal_S11"/>
    <property type="match status" value="1"/>
</dbReference>
<dbReference type="InterPro" id="IPR001971">
    <property type="entry name" value="Ribosomal_uS11"/>
</dbReference>
<dbReference type="STRING" id="133383.A0A1R0H5R5"/>
<dbReference type="HAMAP" id="MF_01310">
    <property type="entry name" value="Ribosomal_uS11"/>
    <property type="match status" value="1"/>
</dbReference>
<protein>
    <submittedName>
        <fullName evidence="5">30S ribosomal protein S11</fullName>
    </submittedName>
</protein>
<evidence type="ECO:0000313" key="6">
    <source>
        <dbReference type="Proteomes" id="UP000187455"/>
    </source>
</evidence>
<proteinExistence type="inferred from homology"/>
<keyword evidence="6" id="KW-1185">Reference proteome</keyword>
<dbReference type="GO" id="GO:0006412">
    <property type="term" value="P:translation"/>
    <property type="evidence" value="ECO:0007669"/>
    <property type="project" value="InterPro"/>
</dbReference>
<keyword evidence="2 5" id="KW-0689">Ribosomal protein</keyword>
<dbReference type="EMBL" id="LSSL01000502">
    <property type="protein sequence ID" value="OLY84424.1"/>
    <property type="molecule type" value="Genomic_DNA"/>
</dbReference>
<comment type="caution">
    <text evidence="5">The sequence shown here is derived from an EMBL/GenBank/DDBJ whole genome shotgun (WGS) entry which is preliminary data.</text>
</comment>
<sequence length="244" mass="26242">MLKSATSLLGCRAFSSHLKPSTLYNRAYSVKPTNNVSPKTAIPKPQTIDSSSQPVSETNPSNPTEQSASLQNNVNINPPQSTSSTVLETPAAELAKPRSAPIFENFRPSGFRGGNNFERHQSPLSKHQSHVLHVKASSNNTLLSLTNLNGDVLVASSGGCLTGFKKAGRAGHEAAYQATAKLIEKAAAKNLSITGLELKFKGLGPGREACFKALRTLSDWHIMRISDVTPIPFNGCRPRKARRL</sequence>
<evidence type="ECO:0000256" key="2">
    <source>
        <dbReference type="ARBA" id="ARBA00022980"/>
    </source>
</evidence>
<dbReference type="OrthoDB" id="1654884at2759"/>
<organism evidence="5 6">
    <name type="scientific">Smittium mucronatum</name>
    <dbReference type="NCBI Taxonomy" id="133383"/>
    <lineage>
        <taxon>Eukaryota</taxon>
        <taxon>Fungi</taxon>
        <taxon>Fungi incertae sedis</taxon>
        <taxon>Zoopagomycota</taxon>
        <taxon>Kickxellomycotina</taxon>
        <taxon>Harpellomycetes</taxon>
        <taxon>Harpellales</taxon>
        <taxon>Legeriomycetaceae</taxon>
        <taxon>Smittium</taxon>
    </lineage>
</organism>
<feature type="region of interest" description="Disordered" evidence="4">
    <location>
        <begin position="31"/>
        <end position="86"/>
    </location>
</feature>
<keyword evidence="3" id="KW-0687">Ribonucleoprotein</keyword>